<keyword evidence="3" id="KW-1185">Reference proteome</keyword>
<evidence type="ECO:0000313" key="3">
    <source>
        <dbReference type="Proteomes" id="UP000012338"/>
    </source>
</evidence>
<name>N4WW93_COCH4</name>
<dbReference type="AlphaFoldDB" id="N4WW93"/>
<reference evidence="3" key="2">
    <citation type="journal article" date="2013" name="PLoS Genet.">
        <title>Comparative genome structure, secondary metabolite, and effector coding capacity across Cochliobolus pathogens.</title>
        <authorList>
            <person name="Condon B.J."/>
            <person name="Leng Y."/>
            <person name="Wu D."/>
            <person name="Bushley K.E."/>
            <person name="Ohm R.A."/>
            <person name="Otillar R."/>
            <person name="Martin J."/>
            <person name="Schackwitz W."/>
            <person name="Grimwood J."/>
            <person name="MohdZainudin N."/>
            <person name="Xue C."/>
            <person name="Wang R."/>
            <person name="Manning V.A."/>
            <person name="Dhillon B."/>
            <person name="Tu Z.J."/>
            <person name="Steffenson B.J."/>
            <person name="Salamov A."/>
            <person name="Sun H."/>
            <person name="Lowry S."/>
            <person name="LaButti K."/>
            <person name="Han J."/>
            <person name="Copeland A."/>
            <person name="Lindquist E."/>
            <person name="Barry K."/>
            <person name="Schmutz J."/>
            <person name="Baker S.E."/>
            <person name="Ciuffetti L.M."/>
            <person name="Grigoriev I.V."/>
            <person name="Zhong S."/>
            <person name="Turgeon B.G."/>
        </authorList>
    </citation>
    <scope>NUCLEOTIDE SEQUENCE [LARGE SCALE GENOMIC DNA]</scope>
    <source>
        <strain evidence="3">C4 / ATCC 48331 / race T</strain>
    </source>
</reference>
<feature type="chain" id="PRO_5004123528" evidence="1">
    <location>
        <begin position="24"/>
        <end position="112"/>
    </location>
</feature>
<gene>
    <name evidence="2" type="ORF">COCC4DRAFT_29057</name>
</gene>
<sequence>MRISVFTFASVITTMMHIATVNAFTCSYYCGNDTNPAEFHPGLTDSCCGSQGNYDINGNFLQVVAREASSIYVFQRVRMVRMHVAQTITLLNATSYNDVTSLPYIRPILELD</sequence>
<keyword evidence="1" id="KW-0732">Signal</keyword>
<feature type="signal peptide" evidence="1">
    <location>
        <begin position="1"/>
        <end position="23"/>
    </location>
</feature>
<proteinExistence type="predicted"/>
<dbReference type="EMBL" id="KB733513">
    <property type="protein sequence ID" value="ENH98645.1"/>
    <property type="molecule type" value="Genomic_DNA"/>
</dbReference>
<reference evidence="2 3" key="1">
    <citation type="journal article" date="2012" name="PLoS Pathog.">
        <title>Diverse lifestyles and strategies of plant pathogenesis encoded in the genomes of eighteen Dothideomycetes fungi.</title>
        <authorList>
            <person name="Ohm R.A."/>
            <person name="Feau N."/>
            <person name="Henrissat B."/>
            <person name="Schoch C.L."/>
            <person name="Horwitz B.A."/>
            <person name="Barry K.W."/>
            <person name="Condon B.J."/>
            <person name="Copeland A.C."/>
            <person name="Dhillon B."/>
            <person name="Glaser F."/>
            <person name="Hesse C.N."/>
            <person name="Kosti I."/>
            <person name="LaButti K."/>
            <person name="Lindquist E.A."/>
            <person name="Lucas S."/>
            <person name="Salamov A.A."/>
            <person name="Bradshaw R.E."/>
            <person name="Ciuffetti L."/>
            <person name="Hamelin R.C."/>
            <person name="Kema G.H.J."/>
            <person name="Lawrence C."/>
            <person name="Scott J.A."/>
            <person name="Spatafora J.W."/>
            <person name="Turgeon B.G."/>
            <person name="de Wit P.J.G.M."/>
            <person name="Zhong S."/>
            <person name="Goodwin S.B."/>
            <person name="Grigoriev I.V."/>
        </authorList>
    </citation>
    <scope>NUCLEOTIDE SEQUENCE [LARGE SCALE GENOMIC DNA]</scope>
    <source>
        <strain evidence="3">C4 / ATCC 48331 / race T</strain>
    </source>
</reference>
<accession>N4WW93</accession>
<dbReference type="Proteomes" id="UP000012338">
    <property type="component" value="Unassembled WGS sequence"/>
</dbReference>
<dbReference type="HOGENOM" id="CLU_2145618_0_0_1"/>
<organism evidence="2 3">
    <name type="scientific">Cochliobolus heterostrophus (strain C4 / ATCC 48331 / race T)</name>
    <name type="common">Southern corn leaf blight fungus</name>
    <name type="synonym">Bipolaris maydis</name>
    <dbReference type="NCBI Taxonomy" id="665024"/>
    <lineage>
        <taxon>Eukaryota</taxon>
        <taxon>Fungi</taxon>
        <taxon>Dikarya</taxon>
        <taxon>Ascomycota</taxon>
        <taxon>Pezizomycotina</taxon>
        <taxon>Dothideomycetes</taxon>
        <taxon>Pleosporomycetidae</taxon>
        <taxon>Pleosporales</taxon>
        <taxon>Pleosporineae</taxon>
        <taxon>Pleosporaceae</taxon>
        <taxon>Bipolaris</taxon>
    </lineage>
</organism>
<evidence type="ECO:0000313" key="2">
    <source>
        <dbReference type="EMBL" id="ENH98645.1"/>
    </source>
</evidence>
<evidence type="ECO:0000256" key="1">
    <source>
        <dbReference type="SAM" id="SignalP"/>
    </source>
</evidence>
<protein>
    <submittedName>
        <fullName evidence="2">Uncharacterized protein</fullName>
    </submittedName>
</protein>